<protein>
    <submittedName>
        <fullName evidence="1">Uncharacterized protein</fullName>
    </submittedName>
</protein>
<evidence type="ECO:0000313" key="1">
    <source>
        <dbReference type="EMBL" id="KTT15166.1"/>
    </source>
</evidence>
<accession>A0A147GMT6</accession>
<proteinExistence type="predicted"/>
<keyword evidence="2" id="KW-1185">Reference proteome</keyword>
<evidence type="ECO:0000313" key="2">
    <source>
        <dbReference type="Proteomes" id="UP000072741"/>
    </source>
</evidence>
<sequence>MDELKFKSDGTSVVARMADCRISTPDGRHVLELPYDGEPPHGDSYHRLLVDGRVFPGRAWGCNFALSDRSLHVAFSWMPAMLQRKTVVLSLGDYSYCILPSYIHDFSFSWPALVGVGHLSRNQGFVFTGEESWQRF</sequence>
<name>A0A147GMT6_9BURK</name>
<comment type="caution">
    <text evidence="1">The sequence shown here is derived from an EMBL/GenBank/DDBJ whole genome shotgun (WGS) entry which is preliminary data.</text>
</comment>
<dbReference type="AlphaFoldDB" id="A0A147GMT6"/>
<dbReference type="EMBL" id="LDSL01000151">
    <property type="protein sequence ID" value="KTT15166.1"/>
    <property type="molecule type" value="Genomic_DNA"/>
</dbReference>
<dbReference type="Proteomes" id="UP000072741">
    <property type="component" value="Unassembled WGS sequence"/>
</dbReference>
<gene>
    <name evidence="1" type="ORF">NS331_21385</name>
</gene>
<organism evidence="1 2">
    <name type="scientific">Pseudacidovorax intermedius</name>
    <dbReference type="NCBI Taxonomy" id="433924"/>
    <lineage>
        <taxon>Bacteria</taxon>
        <taxon>Pseudomonadati</taxon>
        <taxon>Pseudomonadota</taxon>
        <taxon>Betaproteobacteria</taxon>
        <taxon>Burkholderiales</taxon>
        <taxon>Comamonadaceae</taxon>
        <taxon>Pseudacidovorax</taxon>
    </lineage>
</organism>
<reference evidence="1 2" key="1">
    <citation type="journal article" date="2016" name="Front. Microbiol.">
        <title>Genomic Resource of Rice Seed Associated Bacteria.</title>
        <authorList>
            <person name="Midha S."/>
            <person name="Bansal K."/>
            <person name="Sharma S."/>
            <person name="Kumar N."/>
            <person name="Patil P.P."/>
            <person name="Chaudhry V."/>
            <person name="Patil P.B."/>
        </authorList>
    </citation>
    <scope>NUCLEOTIDE SEQUENCE [LARGE SCALE GENOMIC DNA]</scope>
    <source>
        <strain evidence="1 2">NS331</strain>
    </source>
</reference>